<gene>
    <name evidence="2" type="ORF">BU16DRAFT_523693</name>
</gene>
<comment type="similarity">
    <text evidence="1">Belongs to the MDM20/NAA25 family.</text>
</comment>
<keyword evidence="3" id="KW-1185">Reference proteome</keyword>
<evidence type="ECO:0000256" key="1">
    <source>
        <dbReference type="ARBA" id="ARBA00006298"/>
    </source>
</evidence>
<name>A0A6A6R5J0_9PEZI</name>
<dbReference type="EMBL" id="MU004184">
    <property type="protein sequence ID" value="KAF2499190.1"/>
    <property type="molecule type" value="Genomic_DNA"/>
</dbReference>
<evidence type="ECO:0000313" key="2">
    <source>
        <dbReference type="EMBL" id="KAF2499190.1"/>
    </source>
</evidence>
<dbReference type="PANTHER" id="PTHR22767:SF3">
    <property type="entry name" value="N-ALPHA-ACETYLTRANSFERASE 25, NATB AUXILIARY SUBUNIT"/>
    <property type="match status" value="1"/>
</dbReference>
<dbReference type="AlphaFoldDB" id="A0A6A6R5J0"/>
<organism evidence="2 3">
    <name type="scientific">Lophium mytilinum</name>
    <dbReference type="NCBI Taxonomy" id="390894"/>
    <lineage>
        <taxon>Eukaryota</taxon>
        <taxon>Fungi</taxon>
        <taxon>Dikarya</taxon>
        <taxon>Ascomycota</taxon>
        <taxon>Pezizomycotina</taxon>
        <taxon>Dothideomycetes</taxon>
        <taxon>Pleosporomycetidae</taxon>
        <taxon>Mytilinidiales</taxon>
        <taxon>Mytilinidiaceae</taxon>
        <taxon>Lophium</taxon>
    </lineage>
</organism>
<dbReference type="Pfam" id="PF09797">
    <property type="entry name" value="NatB_MDM20"/>
    <property type="match status" value="1"/>
</dbReference>
<evidence type="ECO:0008006" key="4">
    <source>
        <dbReference type="Google" id="ProtNLM"/>
    </source>
</evidence>
<sequence length="923" mass="104417">MALNFDKLAHLQSNYDKPKLGLKECNRRLQKHPQDPYLLAWKVDLISISDPGGAQTIWANLCKKKPPITDTELLPYVYSLSPRLAEGLHTTNTAGPESRTLWQNAANQMNRSADRARLFNICVNAAKMQDCWEDVRWALLQYRKETPSNAKPFFTYIVASQLSAEKEKSLGNATGAMIASSVAYKFLKAAWDNVESKPGAVDRITDTRQLRLMYQIFQRQNRGKEFLELLEKAPPGIQAILSANHLEVLKWRLDTTKEEKLWRQLWDVTSKLADDSSKFIDWRIWSGMLAASDQFESEEDKNLADETFRQLAEAPAQSSREARLAILTYGSKQSSKEKLLLQCKKYWDEYSAFNCCFNDLRHIIEPLDQSAREAFLSHARNGAVSMKLSGEGDSTKKQSSWLQAEVNALKFDYLLNLSRPEAFDQTVLETFICNCIRLYKLGVHIQHSSNYDAGLLAVMSLVKLHHCVVTAAEKTQIVQNARYLLQAAYLLQDMTAGSQGDENRQLVLVSIRVHTLLGLGNIALGLISDVKTKEFLYDTVAYTWLSRISLTFPLGSAKPKTTDPSSNLAAALQFYGKASRNINDFLKADIQTFQFDQGLELVDFKRKLDLSLVKHINVLERRRVARLKGVPCDEADLSFLAPDIKSLVDSRDFSIIPSFESSSSHPFHSLLAESPYPDYSWFIRHTTIDDTWSILAEENSILRNPGYRSLVLQKLEEEDIEKACLTDIERLGSKVWMTIHSVARQIMLGHTSKNSMPQGIQQIHDWLNGVFQTTLNTFFELRSQGEDTDLADALILPTSGSLQTIYYSFELLRTVTKLCDVIQGFLKQKAPHKAKEVFKKEKIAQLANCAEEIYKSIGTFLNARLKEVIRIGERSLRAQLQHGSTGAALQELMKFEDYAGYLDAAKDAYKTALKVSLRGPASK</sequence>
<evidence type="ECO:0000313" key="3">
    <source>
        <dbReference type="Proteomes" id="UP000799750"/>
    </source>
</evidence>
<dbReference type="InterPro" id="IPR019183">
    <property type="entry name" value="NAA25_NatB_aux_su"/>
</dbReference>
<dbReference type="OrthoDB" id="24670at2759"/>
<proteinExistence type="inferred from homology"/>
<dbReference type="Proteomes" id="UP000799750">
    <property type="component" value="Unassembled WGS sequence"/>
</dbReference>
<reference evidence="2" key="1">
    <citation type="journal article" date="2020" name="Stud. Mycol.">
        <title>101 Dothideomycetes genomes: a test case for predicting lifestyles and emergence of pathogens.</title>
        <authorList>
            <person name="Haridas S."/>
            <person name="Albert R."/>
            <person name="Binder M."/>
            <person name="Bloem J."/>
            <person name="Labutti K."/>
            <person name="Salamov A."/>
            <person name="Andreopoulos B."/>
            <person name="Baker S."/>
            <person name="Barry K."/>
            <person name="Bills G."/>
            <person name="Bluhm B."/>
            <person name="Cannon C."/>
            <person name="Castanera R."/>
            <person name="Culley D."/>
            <person name="Daum C."/>
            <person name="Ezra D."/>
            <person name="Gonzalez J."/>
            <person name="Henrissat B."/>
            <person name="Kuo A."/>
            <person name="Liang C."/>
            <person name="Lipzen A."/>
            <person name="Lutzoni F."/>
            <person name="Magnuson J."/>
            <person name="Mondo S."/>
            <person name="Nolan M."/>
            <person name="Ohm R."/>
            <person name="Pangilinan J."/>
            <person name="Park H.-J."/>
            <person name="Ramirez L."/>
            <person name="Alfaro M."/>
            <person name="Sun H."/>
            <person name="Tritt A."/>
            <person name="Yoshinaga Y."/>
            <person name="Zwiers L.-H."/>
            <person name="Turgeon B."/>
            <person name="Goodwin S."/>
            <person name="Spatafora J."/>
            <person name="Crous P."/>
            <person name="Grigoriev I."/>
        </authorList>
    </citation>
    <scope>NUCLEOTIDE SEQUENCE</scope>
    <source>
        <strain evidence="2">CBS 269.34</strain>
    </source>
</reference>
<accession>A0A6A6R5J0</accession>
<dbReference type="GO" id="GO:0031416">
    <property type="term" value="C:NatB complex"/>
    <property type="evidence" value="ECO:0007669"/>
    <property type="project" value="TreeGrafter"/>
</dbReference>
<protein>
    <recommendedName>
        <fullName evidence="4">N-acetyltransferase B complex non catalytic subunit</fullName>
    </recommendedName>
</protein>
<dbReference type="PANTHER" id="PTHR22767">
    <property type="entry name" value="N-TERMINAL ACETYLTRANSFERASE-RELATED"/>
    <property type="match status" value="1"/>
</dbReference>